<dbReference type="EMBL" id="AOEX01000101">
    <property type="protein sequence ID" value="EME51518.1"/>
    <property type="molecule type" value="Genomic_DNA"/>
</dbReference>
<proteinExistence type="predicted"/>
<comment type="caution">
    <text evidence="1">The sequence shown here is derived from an EMBL/GenBank/DDBJ whole genome shotgun (WGS) entry which is preliminary data.</text>
</comment>
<keyword evidence="2" id="KW-1185">Reference proteome</keyword>
<evidence type="ECO:0000313" key="2">
    <source>
        <dbReference type="Proteomes" id="UP000011731"/>
    </source>
</evidence>
<organism evidence="1 2">
    <name type="scientific">Rhodococcus ruber BKS 20-38</name>
    <dbReference type="NCBI Taxonomy" id="1278076"/>
    <lineage>
        <taxon>Bacteria</taxon>
        <taxon>Bacillati</taxon>
        <taxon>Actinomycetota</taxon>
        <taxon>Actinomycetes</taxon>
        <taxon>Mycobacteriales</taxon>
        <taxon>Nocardiaceae</taxon>
        <taxon>Rhodococcus</taxon>
    </lineage>
</organism>
<protein>
    <submittedName>
        <fullName evidence="1">Uncharacterized protein</fullName>
    </submittedName>
</protein>
<sequence length="73" mass="8113">MAQPRTLLSGRVGDGAWQLVYFAEPSRLRPITRMQGRKYEGVRAGAIRWSSTMRAMPPASETAVATRDFDTAN</sequence>
<dbReference type="AlphaFoldDB" id="M2YRU8"/>
<dbReference type="RefSeq" id="WP_003939154.1">
    <property type="nucleotide sequence ID" value="NZ_AOEX01000101.1"/>
</dbReference>
<accession>M2YRU8</accession>
<gene>
    <name evidence="1" type="ORF">G352_25472</name>
</gene>
<dbReference type="PATRIC" id="fig|1278076.4.peg.5223"/>
<name>M2YRU8_9NOCA</name>
<reference evidence="1 2" key="1">
    <citation type="journal article" date="2013" name="Genome Announc.">
        <title>Draft Genome Sequence of Rhodococcus ruber Strain BKS 20-38.</title>
        <authorList>
            <person name="Bala M."/>
            <person name="Kumar S."/>
            <person name="Raghava G.P."/>
            <person name="Mayilraj S."/>
        </authorList>
    </citation>
    <scope>NUCLEOTIDE SEQUENCE [LARGE SCALE GENOMIC DNA]</scope>
    <source>
        <strain evidence="1 2">BKS 20-38</strain>
    </source>
</reference>
<evidence type="ECO:0000313" key="1">
    <source>
        <dbReference type="EMBL" id="EME51518.1"/>
    </source>
</evidence>
<dbReference type="Proteomes" id="UP000011731">
    <property type="component" value="Unassembled WGS sequence"/>
</dbReference>